<feature type="compositionally biased region" description="Polar residues" evidence="2">
    <location>
        <begin position="108"/>
        <end position="137"/>
    </location>
</feature>
<dbReference type="Pfam" id="PF20149">
    <property type="entry name" value="DUF6532"/>
    <property type="match status" value="1"/>
</dbReference>
<dbReference type="AlphaFoldDB" id="A0A8H2WEM6"/>
<feature type="compositionally biased region" description="Basic residues" evidence="2">
    <location>
        <begin position="46"/>
        <end position="58"/>
    </location>
</feature>
<evidence type="ECO:0000313" key="5">
    <source>
        <dbReference type="Proteomes" id="UP000663826"/>
    </source>
</evidence>
<feature type="region of interest" description="Disordered" evidence="2">
    <location>
        <begin position="624"/>
        <end position="796"/>
    </location>
</feature>
<gene>
    <name evidence="4" type="ORF">RDB_LOCUS15034</name>
</gene>
<feature type="compositionally biased region" description="Polar residues" evidence="2">
    <location>
        <begin position="727"/>
        <end position="736"/>
    </location>
</feature>
<accession>A0A8H2WEM6</accession>
<feature type="region of interest" description="Disordered" evidence="2">
    <location>
        <begin position="1"/>
        <end position="151"/>
    </location>
</feature>
<sequence length="796" mass="85498">MMTRSTGFHDSPPLSSEPTDINAPRASRKRRTASNDTGPSDAPKSPPKRQQKRPKPKPKPLFDSDVPSGSTAAHLSASAPGSMVISDLVVPSSPIKKKPRKNKAVPGSTATTNTPLITDSQPTPTVPDSATHPTNENTKGKSGFRTKTPSALAVQVRSQEDEKIANKEAKAQRKREKLQKIAVQESPQATALFLASADALDAVMDNNIEVLPDARQPISSTSLERVRKREANMLIAQRAVQRFISTAASSSSGSVTGSEAPEAYLNPLTVAASRESSVTPSMSISMSRVSSQPPTHFASPISDTGPAATLAEYYEGIPDEFAPRLPEYDPLPQPLRDLERTNPVPYKDISRLNPTERKQYLKESKLSMRHLHPNDQIIVSSAISRLEALINTIDCFPSDDSVWHLMQVANAWACRKHSLGNLRLARGSPYEKLLSSRVSQTKSGLVDCAVVMVPDAYELGKIPTDEVIEYNRATVKYWLADANFTCPKGDFGALYERPAFEHLLKLAFFQTAASTGVVHRDLFRTITIPTLAGAATALEKALMEHETGVRVKQNFTRGTFLPKWTSHVGSLCQMFKSEHSDRLIGHLRELGKVLLSPFPETSDSMSTIVIPRISAISSRYGRAIAAPPPPPPPSAPSFVKPNSKPKPKALPPPAMSAPAATQPCRAIPLVPVPPVRMQNPSTGPESSSESESGDDQPTDVGDPKAWDQALEGQVVSSTSKYDALLETDSSATQSPSDYAIGGQGKVNVDDASSGSDDSEGSADEASGQKGVVRKPNKKAAGSDSSDSSDSGDEEGE</sequence>
<feature type="compositionally biased region" description="Pro residues" evidence="2">
    <location>
        <begin position="626"/>
        <end position="635"/>
    </location>
</feature>
<feature type="domain" description="DUF6532" evidence="3">
    <location>
        <begin position="382"/>
        <end position="573"/>
    </location>
</feature>
<dbReference type="InterPro" id="IPR045341">
    <property type="entry name" value="DUF6532"/>
</dbReference>
<evidence type="ECO:0000256" key="2">
    <source>
        <dbReference type="SAM" id="MobiDB-lite"/>
    </source>
</evidence>
<protein>
    <recommendedName>
        <fullName evidence="3">DUF6532 domain-containing protein</fullName>
    </recommendedName>
</protein>
<evidence type="ECO:0000259" key="3">
    <source>
        <dbReference type="Pfam" id="PF20149"/>
    </source>
</evidence>
<evidence type="ECO:0000313" key="4">
    <source>
        <dbReference type="EMBL" id="CAE6368906.1"/>
    </source>
</evidence>
<comment type="caution">
    <text evidence="4">The sequence shown here is derived from an EMBL/GenBank/DDBJ whole genome shotgun (WGS) entry which is preliminary data.</text>
</comment>
<keyword evidence="1" id="KW-0175">Coiled coil</keyword>
<evidence type="ECO:0000256" key="1">
    <source>
        <dbReference type="SAM" id="Coils"/>
    </source>
</evidence>
<name>A0A8H2WEM6_9AGAM</name>
<feature type="coiled-coil region" evidence="1">
    <location>
        <begin position="157"/>
        <end position="184"/>
    </location>
</feature>
<proteinExistence type="predicted"/>
<reference evidence="4" key="1">
    <citation type="submission" date="2021-01" db="EMBL/GenBank/DDBJ databases">
        <authorList>
            <person name="Kaushik A."/>
        </authorList>
    </citation>
    <scope>NUCLEOTIDE SEQUENCE</scope>
    <source>
        <strain evidence="4">AG1-1B</strain>
    </source>
</reference>
<dbReference type="EMBL" id="CAJMWQ010000628">
    <property type="protein sequence ID" value="CAE6368906.1"/>
    <property type="molecule type" value="Genomic_DNA"/>
</dbReference>
<organism evidence="4 5">
    <name type="scientific">Rhizoctonia solani</name>
    <dbReference type="NCBI Taxonomy" id="456999"/>
    <lineage>
        <taxon>Eukaryota</taxon>
        <taxon>Fungi</taxon>
        <taxon>Dikarya</taxon>
        <taxon>Basidiomycota</taxon>
        <taxon>Agaricomycotina</taxon>
        <taxon>Agaricomycetes</taxon>
        <taxon>Cantharellales</taxon>
        <taxon>Ceratobasidiaceae</taxon>
        <taxon>Rhizoctonia</taxon>
    </lineage>
</organism>
<dbReference type="Proteomes" id="UP000663826">
    <property type="component" value="Unassembled WGS sequence"/>
</dbReference>
<feature type="compositionally biased region" description="Polar residues" evidence="2">
    <location>
        <begin position="1"/>
        <end position="19"/>
    </location>
</feature>